<accession>A0A381LI41</accession>
<proteinExistence type="predicted"/>
<evidence type="ECO:0000256" key="1">
    <source>
        <dbReference type="SAM" id="MobiDB-lite"/>
    </source>
</evidence>
<protein>
    <submittedName>
        <fullName evidence="2">BgtAc-30482</fullName>
    </submittedName>
</protein>
<dbReference type="AlphaFoldDB" id="A0A381LI41"/>
<evidence type="ECO:0000313" key="2">
    <source>
        <dbReference type="EMBL" id="SUZ12826.1"/>
    </source>
</evidence>
<organism evidence="2">
    <name type="scientific">Blumeria graminis f. sp. tritici 96224</name>
    <dbReference type="NCBI Taxonomy" id="1268274"/>
    <lineage>
        <taxon>Eukaryota</taxon>
        <taxon>Fungi</taxon>
        <taxon>Dikarya</taxon>
        <taxon>Ascomycota</taxon>
        <taxon>Pezizomycotina</taxon>
        <taxon>Leotiomycetes</taxon>
        <taxon>Erysiphales</taxon>
        <taxon>Erysiphaceae</taxon>
        <taxon>Blumeria</taxon>
    </lineage>
</organism>
<feature type="region of interest" description="Disordered" evidence="1">
    <location>
        <begin position="1"/>
        <end position="83"/>
    </location>
</feature>
<reference evidence="2" key="1">
    <citation type="submission" date="2018-07" db="EMBL/GenBank/DDBJ databases">
        <authorList>
            <person name="Quirk P.G."/>
            <person name="Krulwich T.A."/>
        </authorList>
    </citation>
    <scope>NUCLEOTIDE SEQUENCE</scope>
    <source>
        <strain evidence="2">96224</strain>
    </source>
</reference>
<feature type="compositionally biased region" description="Basic and acidic residues" evidence="1">
    <location>
        <begin position="64"/>
        <end position="80"/>
    </location>
</feature>
<gene>
    <name evidence="2" type="ORF">BGT96224V2_LOCUS6000</name>
</gene>
<feature type="non-terminal residue" evidence="2">
    <location>
        <position position="157"/>
    </location>
</feature>
<dbReference type="EMBL" id="UIGY01000204">
    <property type="protein sequence ID" value="SUZ12826.1"/>
    <property type="molecule type" value="Genomic_DNA"/>
</dbReference>
<name>A0A381LI41_BLUGR</name>
<sequence>MPGDSGCQREEHIGEGSRDVGSDGIASLLISPHPARWAPGESNSVERETAGAGGTADSSPDATRLLDEKRGCSSEGERRSQLLMPLDEFHAGIITNGPTDSENYYCYVPVSRPHRECPEEAASSCKPYPAIDAFTRAATLWRLGNSDGMHTAQSPEV</sequence>
<feature type="compositionally biased region" description="Basic and acidic residues" evidence="1">
    <location>
        <begin position="7"/>
        <end position="21"/>
    </location>
</feature>